<dbReference type="PRINTS" id="PR00359">
    <property type="entry name" value="BP450"/>
</dbReference>
<evidence type="ECO:0000313" key="3">
    <source>
        <dbReference type="EMBL" id="MFC5834192.1"/>
    </source>
</evidence>
<evidence type="ECO:0000256" key="2">
    <source>
        <dbReference type="RuleBase" id="RU000461"/>
    </source>
</evidence>
<dbReference type="InterPro" id="IPR017972">
    <property type="entry name" value="Cyt_P450_CS"/>
</dbReference>
<protein>
    <submittedName>
        <fullName evidence="3">Cytochrome P450</fullName>
    </submittedName>
</protein>
<dbReference type="InterPro" id="IPR002397">
    <property type="entry name" value="Cyt_P450_B"/>
</dbReference>
<keyword evidence="2" id="KW-0560">Oxidoreductase</keyword>
<keyword evidence="2" id="KW-0349">Heme</keyword>
<keyword evidence="4" id="KW-1185">Reference proteome</keyword>
<dbReference type="SUPFAM" id="SSF48264">
    <property type="entry name" value="Cytochrome P450"/>
    <property type="match status" value="1"/>
</dbReference>
<keyword evidence="2" id="KW-0503">Monooxygenase</keyword>
<dbReference type="Proteomes" id="UP001596058">
    <property type="component" value="Unassembled WGS sequence"/>
</dbReference>
<dbReference type="EMBL" id="JBHSPA010000109">
    <property type="protein sequence ID" value="MFC5834192.1"/>
    <property type="molecule type" value="Genomic_DNA"/>
</dbReference>
<comment type="caution">
    <text evidence="3">The sequence shown here is derived from an EMBL/GenBank/DDBJ whole genome shotgun (WGS) entry which is preliminary data.</text>
</comment>
<name>A0ABW1D9P4_9ACTN</name>
<dbReference type="Gene3D" id="1.10.630.10">
    <property type="entry name" value="Cytochrome P450"/>
    <property type="match status" value="1"/>
</dbReference>
<gene>
    <name evidence="3" type="ORF">ACFPZ3_60980</name>
</gene>
<organism evidence="3 4">
    <name type="scientific">Nonomuraea insulae</name>
    <dbReference type="NCBI Taxonomy" id="1616787"/>
    <lineage>
        <taxon>Bacteria</taxon>
        <taxon>Bacillati</taxon>
        <taxon>Actinomycetota</taxon>
        <taxon>Actinomycetes</taxon>
        <taxon>Streptosporangiales</taxon>
        <taxon>Streptosporangiaceae</taxon>
        <taxon>Nonomuraea</taxon>
    </lineage>
</organism>
<proteinExistence type="inferred from homology"/>
<dbReference type="InterPro" id="IPR001128">
    <property type="entry name" value="Cyt_P450"/>
</dbReference>
<dbReference type="PANTHER" id="PTHR46696">
    <property type="entry name" value="P450, PUTATIVE (EUROFUNG)-RELATED"/>
    <property type="match status" value="1"/>
</dbReference>
<dbReference type="Pfam" id="PF00067">
    <property type="entry name" value="p450"/>
    <property type="match status" value="1"/>
</dbReference>
<keyword evidence="2" id="KW-0408">Iron</keyword>
<sequence>MLRLLAEEHRTSTAGKLAEGHGIGATVEELLRLQSGLTGEPFPRFAQADLDLAGAAIRAGDLVLVRLEAAHRDPRHFDRPDTFLPERRSSPLLVFGHGIHYCLGAPLARLEMAAALGALARRLPGLRLDGKPEEVVWERDGLDLGPSALHVTW</sequence>
<reference evidence="4" key="1">
    <citation type="journal article" date="2019" name="Int. J. Syst. Evol. Microbiol.">
        <title>The Global Catalogue of Microorganisms (GCM) 10K type strain sequencing project: providing services to taxonomists for standard genome sequencing and annotation.</title>
        <authorList>
            <consortium name="The Broad Institute Genomics Platform"/>
            <consortium name="The Broad Institute Genome Sequencing Center for Infectious Disease"/>
            <person name="Wu L."/>
            <person name="Ma J."/>
        </authorList>
    </citation>
    <scope>NUCLEOTIDE SEQUENCE [LARGE SCALE GENOMIC DNA]</scope>
    <source>
        <strain evidence="4">CCUG 53903</strain>
    </source>
</reference>
<accession>A0ABW1D9P4</accession>
<dbReference type="PROSITE" id="PS00086">
    <property type="entry name" value="CYTOCHROME_P450"/>
    <property type="match status" value="1"/>
</dbReference>
<evidence type="ECO:0000313" key="4">
    <source>
        <dbReference type="Proteomes" id="UP001596058"/>
    </source>
</evidence>
<keyword evidence="2" id="KW-0479">Metal-binding</keyword>
<dbReference type="PANTHER" id="PTHR46696:SF1">
    <property type="entry name" value="CYTOCHROME P450 YJIB-RELATED"/>
    <property type="match status" value="1"/>
</dbReference>
<dbReference type="RefSeq" id="WP_379523675.1">
    <property type="nucleotide sequence ID" value="NZ_JBHSPA010000109.1"/>
</dbReference>
<evidence type="ECO:0000256" key="1">
    <source>
        <dbReference type="ARBA" id="ARBA00010617"/>
    </source>
</evidence>
<dbReference type="InterPro" id="IPR036396">
    <property type="entry name" value="Cyt_P450_sf"/>
</dbReference>
<comment type="similarity">
    <text evidence="1 2">Belongs to the cytochrome P450 family.</text>
</comment>